<gene>
    <name evidence="1" type="ORF">EVEC_LOCUS3634</name>
</gene>
<proteinExistence type="predicted"/>
<dbReference type="AlphaFoldDB" id="A0A0N4V1T1"/>
<reference evidence="1 2" key="2">
    <citation type="submission" date="2018-10" db="EMBL/GenBank/DDBJ databases">
        <authorList>
            <consortium name="Pathogen Informatics"/>
        </authorList>
    </citation>
    <scope>NUCLEOTIDE SEQUENCE [LARGE SCALE GENOMIC DNA]</scope>
</reference>
<evidence type="ECO:0000313" key="3">
    <source>
        <dbReference type="WBParaSite" id="EVEC_0000392601-mRNA-1"/>
    </source>
</evidence>
<dbReference type="EMBL" id="UXUI01007643">
    <property type="protein sequence ID" value="VDD88491.1"/>
    <property type="molecule type" value="Genomic_DNA"/>
</dbReference>
<sequence length="54" mass="6398">MYFLQRNALDDTMPKISHTTTEACTRQIKEPLFQMSENWIRTLRLSSQTLLLLL</sequence>
<reference evidence="3" key="1">
    <citation type="submission" date="2017-02" db="UniProtKB">
        <authorList>
            <consortium name="WormBaseParasite"/>
        </authorList>
    </citation>
    <scope>IDENTIFICATION</scope>
</reference>
<dbReference type="Proteomes" id="UP000274131">
    <property type="component" value="Unassembled WGS sequence"/>
</dbReference>
<keyword evidence="2" id="KW-1185">Reference proteome</keyword>
<organism evidence="3">
    <name type="scientific">Enterobius vermicularis</name>
    <name type="common">Human pinworm</name>
    <dbReference type="NCBI Taxonomy" id="51028"/>
    <lineage>
        <taxon>Eukaryota</taxon>
        <taxon>Metazoa</taxon>
        <taxon>Ecdysozoa</taxon>
        <taxon>Nematoda</taxon>
        <taxon>Chromadorea</taxon>
        <taxon>Rhabditida</taxon>
        <taxon>Spirurina</taxon>
        <taxon>Oxyuridomorpha</taxon>
        <taxon>Oxyuroidea</taxon>
        <taxon>Oxyuridae</taxon>
        <taxon>Enterobius</taxon>
    </lineage>
</organism>
<evidence type="ECO:0000313" key="2">
    <source>
        <dbReference type="Proteomes" id="UP000274131"/>
    </source>
</evidence>
<accession>A0A0N4V1T1</accession>
<dbReference type="WBParaSite" id="EVEC_0000392601-mRNA-1">
    <property type="protein sequence ID" value="EVEC_0000392601-mRNA-1"/>
    <property type="gene ID" value="EVEC_0000392601"/>
</dbReference>
<name>A0A0N4V1T1_ENTVE</name>
<protein>
    <submittedName>
        <fullName evidence="1 3">Uncharacterized protein</fullName>
    </submittedName>
</protein>
<evidence type="ECO:0000313" key="1">
    <source>
        <dbReference type="EMBL" id="VDD88491.1"/>
    </source>
</evidence>